<keyword evidence="12" id="KW-0119">Carbohydrate metabolism</keyword>
<dbReference type="SUPFAM" id="SSF49899">
    <property type="entry name" value="Concanavalin A-like lectins/glucanases"/>
    <property type="match status" value="1"/>
</dbReference>
<comment type="similarity">
    <text evidence="3">Belongs to the glycosyl hydrolase 16 family.</text>
</comment>
<reference evidence="18" key="1">
    <citation type="submission" date="2022-11" db="UniProtKB">
        <authorList>
            <consortium name="WormBaseParasite"/>
        </authorList>
    </citation>
    <scope>IDENTIFICATION</scope>
</reference>
<evidence type="ECO:0000256" key="6">
    <source>
        <dbReference type="ARBA" id="ARBA00022737"/>
    </source>
</evidence>
<keyword evidence="8" id="KW-0136">Cellulose degradation</keyword>
<dbReference type="GO" id="GO:0005576">
    <property type="term" value="C:extracellular region"/>
    <property type="evidence" value="ECO:0007669"/>
    <property type="project" value="InterPro"/>
</dbReference>
<evidence type="ECO:0000259" key="16">
    <source>
        <dbReference type="PROSITE" id="PS51762"/>
    </source>
</evidence>
<evidence type="ECO:0000256" key="1">
    <source>
        <dbReference type="ARBA" id="ARBA00000124"/>
    </source>
</evidence>
<protein>
    <recommendedName>
        <fullName evidence="4">endo-1,3(4)-beta-glucanase</fullName>
        <ecNumber evidence="4">3.2.1.6</ecNumber>
    </recommendedName>
</protein>
<dbReference type="AlphaFoldDB" id="A0A914DYH3"/>
<dbReference type="WBParaSite" id="ACRNAN_scaffold4625.g20940.t1">
    <property type="protein sequence ID" value="ACRNAN_scaffold4625.g20940.t1"/>
    <property type="gene ID" value="ACRNAN_scaffold4625.g20940"/>
</dbReference>
<organism evidence="17 18">
    <name type="scientific">Acrobeloides nanus</name>
    <dbReference type="NCBI Taxonomy" id="290746"/>
    <lineage>
        <taxon>Eukaryota</taxon>
        <taxon>Metazoa</taxon>
        <taxon>Ecdysozoa</taxon>
        <taxon>Nematoda</taxon>
        <taxon>Chromadorea</taxon>
        <taxon>Rhabditida</taxon>
        <taxon>Tylenchina</taxon>
        <taxon>Cephalobomorpha</taxon>
        <taxon>Cephaloboidea</taxon>
        <taxon>Cephalobidae</taxon>
        <taxon>Acrobeloides</taxon>
    </lineage>
</organism>
<name>A0A914DYH3_9BILA</name>
<feature type="domain" description="GH16" evidence="16">
    <location>
        <begin position="60"/>
        <end position="405"/>
    </location>
</feature>
<evidence type="ECO:0000256" key="2">
    <source>
        <dbReference type="ARBA" id="ARBA00004370"/>
    </source>
</evidence>
<keyword evidence="9" id="KW-0472">Membrane</keyword>
<keyword evidence="5 15" id="KW-0732">Signal</keyword>
<dbReference type="GO" id="GO:0006508">
    <property type="term" value="P:proteolysis"/>
    <property type="evidence" value="ECO:0007669"/>
    <property type="project" value="InterPro"/>
</dbReference>
<evidence type="ECO:0000256" key="10">
    <source>
        <dbReference type="ARBA" id="ARBA00023157"/>
    </source>
</evidence>
<evidence type="ECO:0000256" key="4">
    <source>
        <dbReference type="ARBA" id="ARBA00012599"/>
    </source>
</evidence>
<evidence type="ECO:0000256" key="7">
    <source>
        <dbReference type="ARBA" id="ARBA00022801"/>
    </source>
</evidence>
<dbReference type="Pfam" id="PF14295">
    <property type="entry name" value="PAN_4"/>
    <property type="match status" value="1"/>
</dbReference>
<keyword evidence="14" id="KW-0624">Polysaccharide degradation</keyword>
<keyword evidence="7" id="KW-0378">Hydrolase</keyword>
<dbReference type="InterPro" id="IPR050546">
    <property type="entry name" value="Glycosyl_Hydrlase_16"/>
</dbReference>
<keyword evidence="13" id="KW-0326">Glycosidase</keyword>
<dbReference type="PANTHER" id="PTHR10963">
    <property type="entry name" value="GLYCOSYL HYDROLASE-RELATED"/>
    <property type="match status" value="1"/>
</dbReference>
<dbReference type="InterPro" id="IPR000177">
    <property type="entry name" value="Apple"/>
</dbReference>
<evidence type="ECO:0000256" key="12">
    <source>
        <dbReference type="ARBA" id="ARBA00023277"/>
    </source>
</evidence>
<dbReference type="EC" id="3.2.1.6" evidence="4"/>
<dbReference type="InterPro" id="IPR000757">
    <property type="entry name" value="Beta-glucanase-like"/>
</dbReference>
<evidence type="ECO:0000256" key="5">
    <source>
        <dbReference type="ARBA" id="ARBA00022729"/>
    </source>
</evidence>
<evidence type="ECO:0000256" key="15">
    <source>
        <dbReference type="SAM" id="SignalP"/>
    </source>
</evidence>
<keyword evidence="10" id="KW-1015">Disulfide bond</keyword>
<dbReference type="Gene3D" id="2.60.120.200">
    <property type="match status" value="1"/>
</dbReference>
<evidence type="ECO:0000256" key="13">
    <source>
        <dbReference type="ARBA" id="ARBA00023295"/>
    </source>
</evidence>
<evidence type="ECO:0000313" key="17">
    <source>
        <dbReference type="Proteomes" id="UP000887540"/>
    </source>
</evidence>
<sequence length="418" mass="46421">MRNLEFLLPLLFSFYLTEVYSSSCLNTTYQNLNIFGNDLSNALGSSSQCCSLCLAASGCVAWSWDNTTGGTCWLKSDTQPLGRQNGTTSGLLSPSVNQTYTLNKYFRASNWFNNSYWHWDLWALTNVTKDVSQATAQSLGMINTNNGKVYMGVDMVNKYPNGTRPSIQIQSLFLYNSGLFILSLDHMPAGGGSWPAWWFTGGNWPYDGEIDVLESIWAQDYNQMGIIVGDTCLQNYNDSNYMTGEWYDKSVGVTSPYYSCDKFASNATAREGCTVLGAHGTFNDKFNAAGGGAYAMQWVRDKYIRIWNFVKPNVPADILNESPNPNPDTWGLPAAHYTLGPNCSPDNFQNHTMMFDIALCGAGWAGNVFPGGEGACENMVQNHPENMTETYWLINYVKVFNRPGEPQGVYNSTCQFGC</sequence>
<dbReference type="GO" id="GO:0052861">
    <property type="term" value="F:endo-1,3(4)-beta-glucanase activity"/>
    <property type="evidence" value="ECO:0007669"/>
    <property type="project" value="UniProtKB-EC"/>
</dbReference>
<comment type="subcellular location">
    <subcellularLocation>
        <location evidence="2">Membrane</location>
    </subcellularLocation>
</comment>
<dbReference type="PROSITE" id="PS51762">
    <property type="entry name" value="GH16_2"/>
    <property type="match status" value="1"/>
</dbReference>
<accession>A0A914DYH3</accession>
<dbReference type="GO" id="GO:0030245">
    <property type="term" value="P:cellulose catabolic process"/>
    <property type="evidence" value="ECO:0007669"/>
    <property type="project" value="UniProtKB-KW"/>
</dbReference>
<evidence type="ECO:0000256" key="14">
    <source>
        <dbReference type="ARBA" id="ARBA00023326"/>
    </source>
</evidence>
<keyword evidence="17" id="KW-1185">Reference proteome</keyword>
<evidence type="ECO:0000256" key="8">
    <source>
        <dbReference type="ARBA" id="ARBA00023001"/>
    </source>
</evidence>
<evidence type="ECO:0000256" key="11">
    <source>
        <dbReference type="ARBA" id="ARBA00023180"/>
    </source>
</evidence>
<comment type="catalytic activity">
    <reaction evidence="1">
        <text>Endohydrolysis of (1-&gt;3)- or (1-&gt;4)-linkages in beta-D-glucans when the glucose residue whose reducing group is involved in the linkage to be hydrolyzed is itself substituted at C-3.</text>
        <dbReference type="EC" id="3.2.1.6"/>
    </reaction>
</comment>
<keyword evidence="11" id="KW-0325">Glycoprotein</keyword>
<dbReference type="InterPro" id="IPR013320">
    <property type="entry name" value="ConA-like_dom_sf"/>
</dbReference>
<dbReference type="SMART" id="SM00223">
    <property type="entry name" value="APPLE"/>
    <property type="match status" value="1"/>
</dbReference>
<evidence type="ECO:0000256" key="9">
    <source>
        <dbReference type="ARBA" id="ARBA00023136"/>
    </source>
</evidence>
<dbReference type="Pfam" id="PF26113">
    <property type="entry name" value="GH16_XgeA"/>
    <property type="match status" value="1"/>
</dbReference>
<evidence type="ECO:0000256" key="3">
    <source>
        <dbReference type="ARBA" id="ARBA00006865"/>
    </source>
</evidence>
<dbReference type="GO" id="GO:0016020">
    <property type="term" value="C:membrane"/>
    <property type="evidence" value="ECO:0007669"/>
    <property type="project" value="UniProtKB-SubCell"/>
</dbReference>
<feature type="signal peptide" evidence="15">
    <location>
        <begin position="1"/>
        <end position="21"/>
    </location>
</feature>
<feature type="chain" id="PRO_5037517980" description="endo-1,3(4)-beta-glucanase" evidence="15">
    <location>
        <begin position="22"/>
        <end position="418"/>
    </location>
</feature>
<dbReference type="InterPro" id="IPR003609">
    <property type="entry name" value="Pan_app"/>
</dbReference>
<evidence type="ECO:0000313" key="18">
    <source>
        <dbReference type="WBParaSite" id="ACRNAN_scaffold4625.g20940.t1"/>
    </source>
</evidence>
<dbReference type="Gene3D" id="3.50.4.10">
    <property type="entry name" value="Hepatocyte Growth Factor"/>
    <property type="match status" value="1"/>
</dbReference>
<keyword evidence="6" id="KW-0677">Repeat</keyword>
<dbReference type="Proteomes" id="UP000887540">
    <property type="component" value="Unplaced"/>
</dbReference>
<proteinExistence type="inferred from homology"/>
<dbReference type="PANTHER" id="PTHR10963:SF58">
    <property type="entry name" value="ENDO-1,3(4)-BETA-GLUCANASE XGEA"/>
    <property type="match status" value="1"/>
</dbReference>